<reference evidence="9 10" key="1">
    <citation type="submission" date="2019-10" db="EMBL/GenBank/DDBJ databases">
        <title>Deinococcus sp. isolated from soil.</title>
        <authorList>
            <person name="Li Y."/>
            <person name="Wang J."/>
        </authorList>
    </citation>
    <scope>NUCLEOTIDE SEQUENCE [LARGE SCALE GENOMIC DNA]</scope>
    <source>
        <strain evidence="9 10">SDU3-2</strain>
    </source>
</reference>
<dbReference type="InterPro" id="IPR023090">
    <property type="entry name" value="UPF0702_alpha/beta_dom_sf"/>
</dbReference>
<comment type="subcellular location">
    <subcellularLocation>
        <location evidence="1">Cell membrane</location>
        <topology evidence="1">Multi-pass membrane protein</topology>
    </subcellularLocation>
</comment>
<gene>
    <name evidence="9" type="ORF">F8S09_07510</name>
</gene>
<feature type="transmembrane region" description="Helical" evidence="7">
    <location>
        <begin position="57"/>
        <end position="74"/>
    </location>
</feature>
<dbReference type="EMBL" id="WBSL01000002">
    <property type="protein sequence ID" value="MPY66542.1"/>
    <property type="molecule type" value="Genomic_DNA"/>
</dbReference>
<dbReference type="AlphaFoldDB" id="A0A7X1NVG7"/>
<evidence type="ECO:0000313" key="10">
    <source>
        <dbReference type="Proteomes" id="UP000484842"/>
    </source>
</evidence>
<evidence type="ECO:0000256" key="1">
    <source>
        <dbReference type="ARBA" id="ARBA00004651"/>
    </source>
</evidence>
<proteinExistence type="inferred from homology"/>
<evidence type="ECO:0000256" key="2">
    <source>
        <dbReference type="ARBA" id="ARBA00006448"/>
    </source>
</evidence>
<feature type="transmembrane region" description="Helical" evidence="7">
    <location>
        <begin position="22"/>
        <end position="45"/>
    </location>
</feature>
<dbReference type="PANTHER" id="PTHR34582">
    <property type="entry name" value="UPF0702 TRANSMEMBRANE PROTEIN YCAP"/>
    <property type="match status" value="1"/>
</dbReference>
<evidence type="ECO:0000256" key="6">
    <source>
        <dbReference type="ARBA" id="ARBA00023136"/>
    </source>
</evidence>
<dbReference type="GO" id="GO:0005886">
    <property type="term" value="C:plasma membrane"/>
    <property type="evidence" value="ECO:0007669"/>
    <property type="project" value="UniProtKB-SubCell"/>
</dbReference>
<comment type="similarity">
    <text evidence="2">Belongs to the UPF0702 family.</text>
</comment>
<sequence length="166" mass="17787">MELFWSVLTDILTPQGGWSLRLILRIVLSSLLLLGYVIVLARIFGSRTFASFTSFDFLVNVAAGSLVASAILGNSIVESALSLLVLVLAQWGISAWGARSEAVQDTFDNSPVVLVENGQVREGAMRRSRVARATLEGKMREAGVTELSDVKFAVLESGGTISVVKA</sequence>
<dbReference type="InterPro" id="IPR007353">
    <property type="entry name" value="DUF421"/>
</dbReference>
<evidence type="ECO:0000313" key="9">
    <source>
        <dbReference type="EMBL" id="MPY66542.1"/>
    </source>
</evidence>
<evidence type="ECO:0000256" key="3">
    <source>
        <dbReference type="ARBA" id="ARBA00022475"/>
    </source>
</evidence>
<name>A0A7X1NVG7_9DEIO</name>
<dbReference type="Pfam" id="PF04239">
    <property type="entry name" value="DUF421"/>
    <property type="match status" value="1"/>
</dbReference>
<protein>
    <submittedName>
        <fullName evidence="9">DUF421 domain-containing protein</fullName>
    </submittedName>
</protein>
<keyword evidence="3" id="KW-1003">Cell membrane</keyword>
<dbReference type="Proteomes" id="UP000484842">
    <property type="component" value="Unassembled WGS sequence"/>
</dbReference>
<feature type="domain" description="YetF C-terminal" evidence="8">
    <location>
        <begin position="99"/>
        <end position="165"/>
    </location>
</feature>
<keyword evidence="10" id="KW-1185">Reference proteome</keyword>
<organism evidence="9 10">
    <name type="scientific">Deinococcus terrestris</name>
    <dbReference type="NCBI Taxonomy" id="2651870"/>
    <lineage>
        <taxon>Bacteria</taxon>
        <taxon>Thermotogati</taxon>
        <taxon>Deinococcota</taxon>
        <taxon>Deinococci</taxon>
        <taxon>Deinococcales</taxon>
        <taxon>Deinococcaceae</taxon>
        <taxon>Deinococcus</taxon>
    </lineage>
</organism>
<dbReference type="RefSeq" id="WP_152870704.1">
    <property type="nucleotide sequence ID" value="NZ_WBSL01000002.1"/>
</dbReference>
<evidence type="ECO:0000256" key="4">
    <source>
        <dbReference type="ARBA" id="ARBA00022692"/>
    </source>
</evidence>
<evidence type="ECO:0000259" key="8">
    <source>
        <dbReference type="Pfam" id="PF04239"/>
    </source>
</evidence>
<evidence type="ECO:0000256" key="5">
    <source>
        <dbReference type="ARBA" id="ARBA00022989"/>
    </source>
</evidence>
<keyword evidence="4 7" id="KW-0812">Transmembrane</keyword>
<keyword evidence="5 7" id="KW-1133">Transmembrane helix</keyword>
<keyword evidence="6 7" id="KW-0472">Membrane</keyword>
<evidence type="ECO:0000256" key="7">
    <source>
        <dbReference type="SAM" id="Phobius"/>
    </source>
</evidence>
<accession>A0A7X1NVG7</accession>
<dbReference type="Gene3D" id="3.30.240.20">
    <property type="entry name" value="bsu07140 like domains"/>
    <property type="match status" value="1"/>
</dbReference>
<comment type="caution">
    <text evidence="9">The sequence shown here is derived from an EMBL/GenBank/DDBJ whole genome shotgun (WGS) entry which is preliminary data.</text>
</comment>
<dbReference type="PANTHER" id="PTHR34582:SF6">
    <property type="entry name" value="UPF0702 TRANSMEMBRANE PROTEIN YCAP"/>
    <property type="match status" value="1"/>
</dbReference>